<proteinExistence type="predicted"/>
<dbReference type="Proteomes" id="UP000326396">
    <property type="component" value="Linkage Group LG18"/>
</dbReference>
<gene>
    <name evidence="3" type="ORF">E3N88_18740</name>
</gene>
<comment type="caution">
    <text evidence="3">The sequence shown here is derived from an EMBL/GenBank/DDBJ whole genome shotgun (WGS) entry which is preliminary data.</text>
</comment>
<keyword evidence="4" id="KW-1185">Reference proteome</keyword>
<dbReference type="AlphaFoldDB" id="A0A5N6NLS0"/>
<feature type="compositionally biased region" description="Basic and acidic residues" evidence="1">
    <location>
        <begin position="25"/>
        <end position="35"/>
    </location>
</feature>
<reference evidence="3 4" key="1">
    <citation type="submission" date="2019-05" db="EMBL/GenBank/DDBJ databases">
        <title>Mikania micrantha, genome provides insights into the molecular mechanism of rapid growth.</title>
        <authorList>
            <person name="Liu B."/>
        </authorList>
    </citation>
    <scope>NUCLEOTIDE SEQUENCE [LARGE SCALE GENOMIC DNA]</scope>
    <source>
        <strain evidence="3">NLD-2019</strain>
        <tissue evidence="3">Leaf</tissue>
    </source>
</reference>
<feature type="region of interest" description="Disordered" evidence="1">
    <location>
        <begin position="25"/>
        <end position="113"/>
    </location>
</feature>
<evidence type="ECO:0000259" key="2">
    <source>
        <dbReference type="Pfam" id="PF07727"/>
    </source>
</evidence>
<evidence type="ECO:0000313" key="4">
    <source>
        <dbReference type="Proteomes" id="UP000326396"/>
    </source>
</evidence>
<accession>A0A5N6NLS0</accession>
<organism evidence="3 4">
    <name type="scientific">Mikania micrantha</name>
    <name type="common">bitter vine</name>
    <dbReference type="NCBI Taxonomy" id="192012"/>
    <lineage>
        <taxon>Eukaryota</taxon>
        <taxon>Viridiplantae</taxon>
        <taxon>Streptophyta</taxon>
        <taxon>Embryophyta</taxon>
        <taxon>Tracheophyta</taxon>
        <taxon>Spermatophyta</taxon>
        <taxon>Magnoliopsida</taxon>
        <taxon>eudicotyledons</taxon>
        <taxon>Gunneridae</taxon>
        <taxon>Pentapetalae</taxon>
        <taxon>asterids</taxon>
        <taxon>campanulids</taxon>
        <taxon>Asterales</taxon>
        <taxon>Asteraceae</taxon>
        <taxon>Asteroideae</taxon>
        <taxon>Heliantheae alliance</taxon>
        <taxon>Eupatorieae</taxon>
        <taxon>Mikania</taxon>
    </lineage>
</organism>
<sequence>MNQNNFLCYFSGDCDNPFPSYLDDVHHNSDSDKSCENPPNNNTLPLQGPTDCTSPNPSCQSSTSNESSNSSLPTNSTPSSTSHHHTIHLTPPTTTLQDIPGHSKRQAKTPTWLQDYESGEGLSEEEEQYFALSILDPLTYKEAVDKIEWQQAMASELQAIEKHQTWELVVKGYSQKYGIDYQETFAPVARFKMIRVIIVVAAQLGWKLHQLDVKTAFLNGNLSEEIYVTQAEVLCYLVKKTSLLNVGQ</sequence>
<dbReference type="Pfam" id="PF07727">
    <property type="entry name" value="RVT_2"/>
    <property type="match status" value="1"/>
</dbReference>
<feature type="compositionally biased region" description="Low complexity" evidence="1">
    <location>
        <begin position="61"/>
        <end position="81"/>
    </location>
</feature>
<dbReference type="OrthoDB" id="411615at2759"/>
<protein>
    <recommendedName>
        <fullName evidence="2">Reverse transcriptase Ty1/copia-type domain-containing protein</fullName>
    </recommendedName>
</protein>
<feature type="domain" description="Reverse transcriptase Ty1/copia-type" evidence="2">
    <location>
        <begin position="165"/>
        <end position="230"/>
    </location>
</feature>
<dbReference type="InterPro" id="IPR013103">
    <property type="entry name" value="RVT_2"/>
</dbReference>
<feature type="compositionally biased region" description="Polar residues" evidence="1">
    <location>
        <begin position="37"/>
        <end position="60"/>
    </location>
</feature>
<name>A0A5N6NLS0_9ASTR</name>
<evidence type="ECO:0000313" key="3">
    <source>
        <dbReference type="EMBL" id="KAD4982069.1"/>
    </source>
</evidence>
<dbReference type="EMBL" id="SZYD01000010">
    <property type="protein sequence ID" value="KAD4982069.1"/>
    <property type="molecule type" value="Genomic_DNA"/>
</dbReference>
<evidence type="ECO:0000256" key="1">
    <source>
        <dbReference type="SAM" id="MobiDB-lite"/>
    </source>
</evidence>